<dbReference type="InterPro" id="IPR036388">
    <property type="entry name" value="WH-like_DNA-bd_sf"/>
</dbReference>
<dbReference type="SUPFAM" id="SSF53850">
    <property type="entry name" value="Periplasmic binding protein-like II"/>
    <property type="match status" value="1"/>
</dbReference>
<keyword evidence="2" id="KW-0536">Nodulation</keyword>
<dbReference type="InterPro" id="IPR036390">
    <property type="entry name" value="WH_DNA-bd_sf"/>
</dbReference>
<protein>
    <submittedName>
        <fullName evidence="7">Transcriptional regulator, LysR family</fullName>
    </submittedName>
</protein>
<name>A0A1H6BJE9_9HYPH</name>
<evidence type="ECO:0000256" key="1">
    <source>
        <dbReference type="ARBA" id="ARBA00009437"/>
    </source>
</evidence>
<gene>
    <name evidence="7" type="ORF">SAMN04488115_107285</name>
</gene>
<dbReference type="InterPro" id="IPR050389">
    <property type="entry name" value="LysR-type_TF"/>
</dbReference>
<evidence type="ECO:0000256" key="2">
    <source>
        <dbReference type="ARBA" id="ARBA00022458"/>
    </source>
</evidence>
<dbReference type="CDD" id="cd08460">
    <property type="entry name" value="PBP2_DntR_like_1"/>
    <property type="match status" value="1"/>
</dbReference>
<dbReference type="PANTHER" id="PTHR30118:SF15">
    <property type="entry name" value="TRANSCRIPTIONAL REGULATORY PROTEIN"/>
    <property type="match status" value="1"/>
</dbReference>
<keyword evidence="4" id="KW-0238">DNA-binding</keyword>
<dbReference type="Pfam" id="PF03466">
    <property type="entry name" value="LysR_substrate"/>
    <property type="match status" value="1"/>
</dbReference>
<dbReference type="EMBL" id="FNUY01000007">
    <property type="protein sequence ID" value="SEG60871.1"/>
    <property type="molecule type" value="Genomic_DNA"/>
</dbReference>
<sequence>MRGVAEGAAFALDQCMKRHVTIDCASLAGMTPPDLNLLVTLDVLLAEGSVAVAARRLRLSPSAMSRALARLRETTGDPLLVRAGRGLVPTPRALELRARVGPVVQEAEEMLRPASALDLQRLVATFSIRASDGFVEAFGPALIVRLQEEAPSVRLRFVQKPDKDSASLRDGSVDLETGVIGPAQSPEIRAQALFSDRFVGVVRQGHPLAQGEVTPDRYAACRHILVSRRGRDAGPIDEALEAVGLRREVATIVGGFSGALALARASDLVAAVPERHTQTMRAGMITFPLPVAVPEITVSLLWHPRLDADPAHRWLRDCVRAICRSPPAFVQA</sequence>
<dbReference type="SUPFAM" id="SSF46785">
    <property type="entry name" value="Winged helix' DNA-binding domain"/>
    <property type="match status" value="1"/>
</dbReference>
<dbReference type="Gene3D" id="1.10.10.10">
    <property type="entry name" value="Winged helix-like DNA-binding domain superfamily/Winged helix DNA-binding domain"/>
    <property type="match status" value="1"/>
</dbReference>
<reference evidence="7 8" key="1">
    <citation type="submission" date="2016-10" db="EMBL/GenBank/DDBJ databases">
        <authorList>
            <person name="de Groot N.N."/>
        </authorList>
    </citation>
    <scope>NUCLEOTIDE SEQUENCE [LARGE SCALE GENOMIC DNA]</scope>
    <source>
        <strain evidence="7 8">DSM 26656</strain>
    </source>
</reference>
<evidence type="ECO:0000313" key="7">
    <source>
        <dbReference type="EMBL" id="SEG60871.1"/>
    </source>
</evidence>
<dbReference type="InterPro" id="IPR005119">
    <property type="entry name" value="LysR_subst-bd"/>
</dbReference>
<evidence type="ECO:0000256" key="3">
    <source>
        <dbReference type="ARBA" id="ARBA00023015"/>
    </source>
</evidence>
<keyword evidence="3" id="KW-0805">Transcription regulation</keyword>
<evidence type="ECO:0000256" key="5">
    <source>
        <dbReference type="ARBA" id="ARBA00023163"/>
    </source>
</evidence>
<proteinExistence type="inferred from homology"/>
<evidence type="ECO:0000256" key="4">
    <source>
        <dbReference type="ARBA" id="ARBA00023125"/>
    </source>
</evidence>
<evidence type="ECO:0000313" key="8">
    <source>
        <dbReference type="Proteomes" id="UP000236743"/>
    </source>
</evidence>
<dbReference type="GO" id="GO:0003700">
    <property type="term" value="F:DNA-binding transcription factor activity"/>
    <property type="evidence" value="ECO:0007669"/>
    <property type="project" value="InterPro"/>
</dbReference>
<evidence type="ECO:0000259" key="6">
    <source>
        <dbReference type="PROSITE" id="PS50931"/>
    </source>
</evidence>
<dbReference type="PROSITE" id="PS50931">
    <property type="entry name" value="HTH_LYSR"/>
    <property type="match status" value="1"/>
</dbReference>
<organism evidence="7 8">
    <name type="scientific">Bosea lathyri</name>
    <dbReference type="NCBI Taxonomy" id="1036778"/>
    <lineage>
        <taxon>Bacteria</taxon>
        <taxon>Pseudomonadati</taxon>
        <taxon>Pseudomonadota</taxon>
        <taxon>Alphaproteobacteria</taxon>
        <taxon>Hyphomicrobiales</taxon>
        <taxon>Boseaceae</taxon>
        <taxon>Bosea</taxon>
    </lineage>
</organism>
<keyword evidence="8" id="KW-1185">Reference proteome</keyword>
<accession>A0A1H6BJE9</accession>
<dbReference type="AlphaFoldDB" id="A0A1H6BJE9"/>
<dbReference type="PANTHER" id="PTHR30118">
    <property type="entry name" value="HTH-TYPE TRANSCRIPTIONAL REGULATOR LEUO-RELATED"/>
    <property type="match status" value="1"/>
</dbReference>
<dbReference type="Gene3D" id="3.40.190.10">
    <property type="entry name" value="Periplasmic binding protein-like II"/>
    <property type="match status" value="2"/>
</dbReference>
<dbReference type="Pfam" id="PF00126">
    <property type="entry name" value="HTH_1"/>
    <property type="match status" value="1"/>
</dbReference>
<dbReference type="Proteomes" id="UP000236743">
    <property type="component" value="Unassembled WGS sequence"/>
</dbReference>
<feature type="domain" description="HTH lysR-type" evidence="6">
    <location>
        <begin position="33"/>
        <end position="90"/>
    </location>
</feature>
<keyword evidence="5" id="KW-0804">Transcription</keyword>
<comment type="similarity">
    <text evidence="1">Belongs to the LysR transcriptional regulatory family.</text>
</comment>
<dbReference type="GO" id="GO:0003677">
    <property type="term" value="F:DNA binding"/>
    <property type="evidence" value="ECO:0007669"/>
    <property type="project" value="UniProtKB-KW"/>
</dbReference>
<dbReference type="InterPro" id="IPR000847">
    <property type="entry name" value="LysR_HTH_N"/>
</dbReference>